<feature type="transmembrane region" description="Helical" evidence="1">
    <location>
        <begin position="6"/>
        <end position="27"/>
    </location>
</feature>
<proteinExistence type="predicted"/>
<dbReference type="OrthoDB" id="1428984at2"/>
<evidence type="ECO:0000313" key="2">
    <source>
        <dbReference type="EMBL" id="PXA04350.1"/>
    </source>
</evidence>
<keyword evidence="1" id="KW-1133">Transmembrane helix</keyword>
<dbReference type="EMBL" id="QHJQ01000004">
    <property type="protein sequence ID" value="PXA04350.1"/>
    <property type="molecule type" value="Genomic_DNA"/>
</dbReference>
<gene>
    <name evidence="2" type="ORF">DDZ13_07400</name>
</gene>
<sequence>MSWQTVVTHGGTLLVGIFIGAAGAYYAELFTDRRRQKEAGTSEEERFRGIAAKMPDLLGEMKEDLSKPGLELARKFYFLPNPVAIWPAEDVRLHYTGTKENDYSHKIAILESEGYIIDVSDSNLDKYQMTEGFVELLMN</sequence>
<keyword evidence="1" id="KW-0812">Transmembrane</keyword>
<dbReference type="RefSeq" id="WP_110130803.1">
    <property type="nucleotide sequence ID" value="NZ_QHJQ01000004.1"/>
</dbReference>
<evidence type="ECO:0000313" key="3">
    <source>
        <dbReference type="Proteomes" id="UP000247099"/>
    </source>
</evidence>
<dbReference type="InParanoid" id="A0A317ZG09"/>
<reference evidence="2 3" key="1">
    <citation type="submission" date="2018-05" db="EMBL/GenBank/DDBJ databases">
        <title>Coraliomargarita sinensis sp. nov., isolated from a marine solar saltern.</title>
        <authorList>
            <person name="Zhou L.Y."/>
        </authorList>
    </citation>
    <scope>NUCLEOTIDE SEQUENCE [LARGE SCALE GENOMIC DNA]</scope>
    <source>
        <strain evidence="2 3">WN38</strain>
    </source>
</reference>
<comment type="caution">
    <text evidence="2">The sequence shown here is derived from an EMBL/GenBank/DDBJ whole genome shotgun (WGS) entry which is preliminary data.</text>
</comment>
<protein>
    <submittedName>
        <fullName evidence="2">Uncharacterized protein</fullName>
    </submittedName>
</protein>
<dbReference type="Proteomes" id="UP000247099">
    <property type="component" value="Unassembled WGS sequence"/>
</dbReference>
<organism evidence="2 3">
    <name type="scientific">Coraliomargarita sinensis</name>
    <dbReference type="NCBI Taxonomy" id="2174842"/>
    <lineage>
        <taxon>Bacteria</taxon>
        <taxon>Pseudomonadati</taxon>
        <taxon>Verrucomicrobiota</taxon>
        <taxon>Opitutia</taxon>
        <taxon>Puniceicoccales</taxon>
        <taxon>Coraliomargaritaceae</taxon>
        <taxon>Coraliomargarita</taxon>
    </lineage>
</organism>
<keyword evidence="1" id="KW-0472">Membrane</keyword>
<name>A0A317ZG09_9BACT</name>
<keyword evidence="3" id="KW-1185">Reference proteome</keyword>
<evidence type="ECO:0000256" key="1">
    <source>
        <dbReference type="SAM" id="Phobius"/>
    </source>
</evidence>
<dbReference type="AlphaFoldDB" id="A0A317ZG09"/>
<accession>A0A317ZG09</accession>